<name>A0A328E4P8_9ASTE</name>
<evidence type="ECO:0000313" key="8">
    <source>
        <dbReference type="EMBL" id="RAL52954.1"/>
    </source>
</evidence>
<dbReference type="Gene3D" id="2.60.120.260">
    <property type="entry name" value="Galactose-binding domain-like"/>
    <property type="match status" value="1"/>
</dbReference>
<organism evidence="8 9">
    <name type="scientific">Cuscuta australis</name>
    <dbReference type="NCBI Taxonomy" id="267555"/>
    <lineage>
        <taxon>Eukaryota</taxon>
        <taxon>Viridiplantae</taxon>
        <taxon>Streptophyta</taxon>
        <taxon>Embryophyta</taxon>
        <taxon>Tracheophyta</taxon>
        <taxon>Spermatophyta</taxon>
        <taxon>Magnoliopsida</taxon>
        <taxon>eudicotyledons</taxon>
        <taxon>Gunneridae</taxon>
        <taxon>Pentapetalae</taxon>
        <taxon>asterids</taxon>
        <taxon>lamiids</taxon>
        <taxon>Solanales</taxon>
        <taxon>Convolvulaceae</taxon>
        <taxon>Cuscuteae</taxon>
        <taxon>Cuscuta</taxon>
        <taxon>Cuscuta subgen. Grammica</taxon>
        <taxon>Cuscuta sect. Cleistogrammica</taxon>
    </lineage>
</organism>
<keyword evidence="5" id="KW-0325">Glycoprotein</keyword>
<evidence type="ECO:0000313" key="9">
    <source>
        <dbReference type="Proteomes" id="UP000249390"/>
    </source>
</evidence>
<evidence type="ECO:0000256" key="2">
    <source>
        <dbReference type="ARBA" id="ARBA00022512"/>
    </source>
</evidence>
<feature type="domain" description="DUF642" evidence="7">
    <location>
        <begin position="31"/>
        <end position="188"/>
    </location>
</feature>
<dbReference type="InterPro" id="IPR008979">
    <property type="entry name" value="Galactose-bd-like_sf"/>
</dbReference>
<dbReference type="AlphaFoldDB" id="A0A328E4P8"/>
<keyword evidence="9" id="KW-1185">Reference proteome</keyword>
<keyword evidence="4 6" id="KW-0732">Signal</keyword>
<accession>A0A328E4P8</accession>
<evidence type="ECO:0000256" key="1">
    <source>
        <dbReference type="ARBA" id="ARBA00004191"/>
    </source>
</evidence>
<evidence type="ECO:0000256" key="5">
    <source>
        <dbReference type="ARBA" id="ARBA00023180"/>
    </source>
</evidence>
<feature type="signal peptide" evidence="6">
    <location>
        <begin position="1"/>
        <end position="27"/>
    </location>
</feature>
<evidence type="ECO:0000259" key="7">
    <source>
        <dbReference type="Pfam" id="PF04862"/>
    </source>
</evidence>
<proteinExistence type="predicted"/>
<reference evidence="8 9" key="1">
    <citation type="submission" date="2018-06" db="EMBL/GenBank/DDBJ databases">
        <title>The Genome of Cuscuta australis (Dodder) Provides Insight into the Evolution of Plant Parasitism.</title>
        <authorList>
            <person name="Liu H."/>
        </authorList>
    </citation>
    <scope>NUCLEOTIDE SEQUENCE [LARGE SCALE GENOMIC DNA]</scope>
    <source>
        <strain evidence="9">cv. Yunnan</strain>
        <tissue evidence="8">Vines</tissue>
    </source>
</reference>
<dbReference type="Pfam" id="PF04862">
    <property type="entry name" value="DUF642"/>
    <property type="match status" value="2"/>
</dbReference>
<gene>
    <name evidence="8" type="ORF">DM860_007722</name>
</gene>
<dbReference type="SUPFAM" id="SSF49785">
    <property type="entry name" value="Galactose-binding domain-like"/>
    <property type="match status" value="1"/>
</dbReference>
<feature type="domain" description="DUF642" evidence="7">
    <location>
        <begin position="200"/>
        <end position="366"/>
    </location>
</feature>
<keyword evidence="2" id="KW-0134">Cell wall</keyword>
<dbReference type="PANTHER" id="PTHR31265">
    <property type="entry name" value="OS02G0527500 PROTEIN-RELATED"/>
    <property type="match status" value="1"/>
</dbReference>
<sequence length="376" mass="41125">MMKNNSRRLAVALLAVLLCAASEISSALTDGLITNGNFEAPVKKTSLNRTVVTKHDAIPGWTVSGFVEYIKAGQKQGDMLLVVPEGFAAVRLGNEASIKQTLTNVTKGMYYSITFCAARTCAQEERLNVTVAPDSGVLPIQTLYSSNGWDCYAWAFQAMSARADIIIHNPGVEEDPACGPLIDSVAIRTLYPPRPTRVTLIKNGDFEEGPYVFPTVETGVLCPPFTEDDHSPLPAWTVDSLKAVKYLDAEHFSVPHGRRAVELVAGKESAVTQIVRTIVGKFYDLTFLVGDASNKCEGSMVVEAFAGQSTLKVPYESKGKGGYKPAKLRFRANANRTRIMFFSTYYHTRSDDFVSLCGPVIDDVKLVSVRNPRRLV</sequence>
<dbReference type="InterPro" id="IPR052437">
    <property type="entry name" value="Pectin_Meth_Modulator"/>
</dbReference>
<dbReference type="PANTHER" id="PTHR31265:SF3">
    <property type="entry name" value="OS02G0205200 PROTEIN"/>
    <property type="match status" value="1"/>
</dbReference>
<feature type="chain" id="PRO_5016348579" description="DUF642 domain-containing protein" evidence="6">
    <location>
        <begin position="28"/>
        <end position="376"/>
    </location>
</feature>
<comment type="caution">
    <text evidence="8">The sequence shown here is derived from an EMBL/GenBank/DDBJ whole genome shotgun (WGS) entry which is preliminary data.</text>
</comment>
<keyword evidence="3" id="KW-0964">Secreted</keyword>
<protein>
    <recommendedName>
        <fullName evidence="7">DUF642 domain-containing protein</fullName>
    </recommendedName>
</protein>
<evidence type="ECO:0000256" key="3">
    <source>
        <dbReference type="ARBA" id="ARBA00022525"/>
    </source>
</evidence>
<dbReference type="InterPro" id="IPR006946">
    <property type="entry name" value="DGR2-like_dom"/>
</dbReference>
<dbReference type="EMBL" id="NQVE01000030">
    <property type="protein sequence ID" value="RAL52954.1"/>
    <property type="molecule type" value="Genomic_DNA"/>
</dbReference>
<comment type="subcellular location">
    <subcellularLocation>
        <location evidence="1">Secreted</location>
        <location evidence="1">Cell wall</location>
    </subcellularLocation>
</comment>
<evidence type="ECO:0000256" key="6">
    <source>
        <dbReference type="SAM" id="SignalP"/>
    </source>
</evidence>
<evidence type="ECO:0000256" key="4">
    <source>
        <dbReference type="ARBA" id="ARBA00022729"/>
    </source>
</evidence>
<dbReference type="FunFam" id="2.60.120.260:FF:000031">
    <property type="entry name" value="DUF642 family protein"/>
    <property type="match status" value="1"/>
</dbReference>
<dbReference type="Proteomes" id="UP000249390">
    <property type="component" value="Unassembled WGS sequence"/>
</dbReference>